<proteinExistence type="predicted"/>
<sequence>MPLRFPEDPLYQLLRDEKVKLFNQQKAGQSIIDFHDCDFRGLDLRGLDAAGVNFSGCYFRAADLRGIDFSQSNLTGASIASAQISGCLFPTDISASEIMLSVEKGTRMRCQ</sequence>
<dbReference type="PIRSF" id="PIRSF029688">
    <property type="entry name" value="UCP29688_pentapep"/>
    <property type="match status" value="1"/>
</dbReference>
<dbReference type="Pfam" id="PF00805">
    <property type="entry name" value="Pentapeptide"/>
    <property type="match status" value="1"/>
</dbReference>
<dbReference type="Proteomes" id="UP001548189">
    <property type="component" value="Unassembled WGS sequence"/>
</dbReference>
<dbReference type="InterPro" id="IPR016933">
    <property type="entry name" value="UCP029688_pentapep"/>
</dbReference>
<comment type="caution">
    <text evidence="1">The sequence shown here is derived from an EMBL/GenBank/DDBJ whole genome shotgun (WGS) entry which is preliminary data.</text>
</comment>
<dbReference type="SUPFAM" id="SSF141571">
    <property type="entry name" value="Pentapeptide repeat-like"/>
    <property type="match status" value="1"/>
</dbReference>
<dbReference type="InterPro" id="IPR001646">
    <property type="entry name" value="5peptide_repeat"/>
</dbReference>
<dbReference type="Gene3D" id="2.160.20.80">
    <property type="entry name" value="E3 ubiquitin-protein ligase SopA"/>
    <property type="match status" value="1"/>
</dbReference>
<keyword evidence="2" id="KW-1185">Reference proteome</keyword>
<accession>A0ABV2BQZ8</accession>
<evidence type="ECO:0000313" key="1">
    <source>
        <dbReference type="EMBL" id="MET1254306.1"/>
    </source>
</evidence>
<evidence type="ECO:0000313" key="2">
    <source>
        <dbReference type="Proteomes" id="UP001548189"/>
    </source>
</evidence>
<protein>
    <submittedName>
        <fullName evidence="1">Pentapeptide repeat-containing protein</fullName>
    </submittedName>
</protein>
<dbReference type="EMBL" id="JBEVCJ010000003">
    <property type="protein sequence ID" value="MET1254306.1"/>
    <property type="molecule type" value="Genomic_DNA"/>
</dbReference>
<organism evidence="1 2">
    <name type="scientific">Aliikangiella maris</name>
    <dbReference type="NCBI Taxonomy" id="3162458"/>
    <lineage>
        <taxon>Bacteria</taxon>
        <taxon>Pseudomonadati</taxon>
        <taxon>Pseudomonadota</taxon>
        <taxon>Gammaproteobacteria</taxon>
        <taxon>Oceanospirillales</taxon>
        <taxon>Pleioneaceae</taxon>
        <taxon>Aliikangiella</taxon>
    </lineage>
</organism>
<gene>
    <name evidence="1" type="ORF">ABVT43_04105</name>
</gene>
<reference evidence="1 2" key="1">
    <citation type="submission" date="2024-06" db="EMBL/GenBank/DDBJ databases">
        <authorList>
            <person name="Li F."/>
        </authorList>
    </citation>
    <scope>NUCLEOTIDE SEQUENCE [LARGE SCALE GENOMIC DNA]</scope>
    <source>
        <strain evidence="1 2">GXAS 311</strain>
    </source>
</reference>
<name>A0ABV2BQZ8_9GAMM</name>